<evidence type="ECO:0000313" key="2">
    <source>
        <dbReference type="Proteomes" id="UP001150924"/>
    </source>
</evidence>
<dbReference type="AlphaFoldDB" id="A0A9X3ETN6"/>
<dbReference type="EMBL" id="JAPNKE010000002">
    <property type="protein sequence ID" value="MCY1009560.1"/>
    <property type="molecule type" value="Genomic_DNA"/>
</dbReference>
<evidence type="ECO:0000313" key="1">
    <source>
        <dbReference type="EMBL" id="MCY1009560.1"/>
    </source>
</evidence>
<proteinExistence type="predicted"/>
<reference evidence="1" key="1">
    <citation type="submission" date="2022-11" db="EMBL/GenBank/DDBJ databases">
        <title>Minimal conservation of predation-associated metabolite biosynthetic gene clusters underscores biosynthetic potential of Myxococcota including descriptions for ten novel species: Archangium lansinium sp. nov., Myxococcus landrumus sp. nov., Nannocystis bai.</title>
        <authorList>
            <person name="Ahearne A."/>
            <person name="Stevens C."/>
            <person name="Phillips K."/>
        </authorList>
    </citation>
    <scope>NUCLEOTIDE SEQUENCE</scope>
    <source>
        <strain evidence="1">Na p29</strain>
    </source>
</reference>
<sequence>MSHSNPVHEGIDRTYARFVRELPADLAAIAHDLPHRLGLTPNPGTPWSRVFNNGAVLGLPMLLFADPSRMPPEIARTAAAAHLFAIIGAFAHDRIDDGQVVVGLRERAIIDRLDRARDAALAPLRALAPSFIRDFAWAERMTSESVAEERATAAGQEPATLERYLAVAWKKQGLAFPAALAAAAAGLPAEAQLLVEAVVAGAALGLQYRDDVVDWEDDLVHGFAWAPAVFASAATAPASAATLAARLHASGGLVRMLGMSSAAFGSAANAAAALGAEALATWAREQAELTAELARREAASPGFAVAWERERKARRERQQALAAAAA</sequence>
<keyword evidence="2" id="KW-1185">Reference proteome</keyword>
<dbReference type="SUPFAM" id="SSF48576">
    <property type="entry name" value="Terpenoid synthases"/>
    <property type="match status" value="1"/>
</dbReference>
<protein>
    <submittedName>
        <fullName evidence="1">Uncharacterized protein</fullName>
    </submittedName>
</protein>
<dbReference type="InterPro" id="IPR008949">
    <property type="entry name" value="Isoprenoid_synthase_dom_sf"/>
</dbReference>
<gene>
    <name evidence="1" type="ORF">OV079_29145</name>
</gene>
<accession>A0A9X3ETN6</accession>
<dbReference type="RefSeq" id="WP_267772224.1">
    <property type="nucleotide sequence ID" value="NZ_JAPNKE010000002.1"/>
</dbReference>
<name>A0A9X3ETN6_9BACT</name>
<dbReference type="Proteomes" id="UP001150924">
    <property type="component" value="Unassembled WGS sequence"/>
</dbReference>
<organism evidence="1 2">
    <name type="scientific">Nannocystis pusilla</name>
    <dbReference type="NCBI Taxonomy" id="889268"/>
    <lineage>
        <taxon>Bacteria</taxon>
        <taxon>Pseudomonadati</taxon>
        <taxon>Myxococcota</taxon>
        <taxon>Polyangia</taxon>
        <taxon>Nannocystales</taxon>
        <taxon>Nannocystaceae</taxon>
        <taxon>Nannocystis</taxon>
    </lineage>
</organism>
<comment type="caution">
    <text evidence="1">The sequence shown here is derived from an EMBL/GenBank/DDBJ whole genome shotgun (WGS) entry which is preliminary data.</text>
</comment>